<sequence length="102" mass="11895">MQVFECDGVHLYWDLPIATYRTILANKPDIVVMNRIWSRVFLVDITILYDEKLMKAKTETKLKYLDLVHEIVDMWGVEFAEIIPIVISTNGLIPVTLAHHLR</sequence>
<proteinExistence type="predicted"/>
<dbReference type="AlphaFoldDB" id="A0AAU9TMX1"/>
<evidence type="ECO:0000313" key="1">
    <source>
        <dbReference type="EMBL" id="CAH2087333.1"/>
    </source>
</evidence>
<protein>
    <submittedName>
        <fullName evidence="1">Uncharacterized protein</fullName>
    </submittedName>
</protein>
<gene>
    <name evidence="1" type="ORF">EEDITHA_LOCUS3606</name>
</gene>
<keyword evidence="2" id="KW-1185">Reference proteome</keyword>
<reference evidence="1" key="1">
    <citation type="submission" date="2022-03" db="EMBL/GenBank/DDBJ databases">
        <authorList>
            <person name="Tunstrom K."/>
        </authorList>
    </citation>
    <scope>NUCLEOTIDE SEQUENCE</scope>
</reference>
<evidence type="ECO:0000313" key="2">
    <source>
        <dbReference type="Proteomes" id="UP001153954"/>
    </source>
</evidence>
<organism evidence="1 2">
    <name type="scientific">Euphydryas editha</name>
    <name type="common">Edith's checkerspot</name>
    <dbReference type="NCBI Taxonomy" id="104508"/>
    <lineage>
        <taxon>Eukaryota</taxon>
        <taxon>Metazoa</taxon>
        <taxon>Ecdysozoa</taxon>
        <taxon>Arthropoda</taxon>
        <taxon>Hexapoda</taxon>
        <taxon>Insecta</taxon>
        <taxon>Pterygota</taxon>
        <taxon>Neoptera</taxon>
        <taxon>Endopterygota</taxon>
        <taxon>Lepidoptera</taxon>
        <taxon>Glossata</taxon>
        <taxon>Ditrysia</taxon>
        <taxon>Papilionoidea</taxon>
        <taxon>Nymphalidae</taxon>
        <taxon>Nymphalinae</taxon>
        <taxon>Euphydryas</taxon>
    </lineage>
</organism>
<dbReference type="Proteomes" id="UP001153954">
    <property type="component" value="Unassembled WGS sequence"/>
</dbReference>
<comment type="caution">
    <text evidence="1">The sequence shown here is derived from an EMBL/GenBank/DDBJ whole genome shotgun (WGS) entry which is preliminary data.</text>
</comment>
<accession>A0AAU9TMX1</accession>
<name>A0AAU9TMX1_EUPED</name>
<dbReference type="EMBL" id="CAKOGL010000006">
    <property type="protein sequence ID" value="CAH2087333.1"/>
    <property type="molecule type" value="Genomic_DNA"/>
</dbReference>